<evidence type="ECO:0000256" key="4">
    <source>
        <dbReference type="ARBA" id="ARBA00022771"/>
    </source>
</evidence>
<dbReference type="FunFam" id="3.30.160.60:FF:001732">
    <property type="entry name" value="Zgc:162936"/>
    <property type="match status" value="1"/>
</dbReference>
<accession>A0A9P0CSP8</accession>
<keyword evidence="6" id="KW-0539">Nucleus</keyword>
<evidence type="ECO:0000256" key="5">
    <source>
        <dbReference type="ARBA" id="ARBA00022833"/>
    </source>
</evidence>
<evidence type="ECO:0000256" key="3">
    <source>
        <dbReference type="ARBA" id="ARBA00022737"/>
    </source>
</evidence>
<feature type="domain" description="C2H2-type" evidence="9">
    <location>
        <begin position="213"/>
        <end position="240"/>
    </location>
</feature>
<feature type="compositionally biased region" description="Polar residues" evidence="8">
    <location>
        <begin position="66"/>
        <end position="85"/>
    </location>
</feature>
<dbReference type="Gene3D" id="3.30.160.60">
    <property type="entry name" value="Classic Zinc Finger"/>
    <property type="match status" value="5"/>
</dbReference>
<comment type="subcellular location">
    <subcellularLocation>
        <location evidence="1">Nucleus</location>
    </subcellularLocation>
</comment>
<dbReference type="FunFam" id="3.30.160.60:FF:000512">
    <property type="entry name" value="zinc finger protein 197 isoform X1"/>
    <property type="match status" value="1"/>
</dbReference>
<reference evidence="10" key="1">
    <citation type="submission" date="2022-01" db="EMBL/GenBank/DDBJ databases">
        <authorList>
            <person name="King R."/>
        </authorList>
    </citation>
    <scope>NUCLEOTIDE SEQUENCE</scope>
</reference>
<dbReference type="OrthoDB" id="6077919at2759"/>
<organism evidence="10 11">
    <name type="scientific">Psylliodes chrysocephalus</name>
    <dbReference type="NCBI Taxonomy" id="3402493"/>
    <lineage>
        <taxon>Eukaryota</taxon>
        <taxon>Metazoa</taxon>
        <taxon>Ecdysozoa</taxon>
        <taxon>Arthropoda</taxon>
        <taxon>Hexapoda</taxon>
        <taxon>Insecta</taxon>
        <taxon>Pterygota</taxon>
        <taxon>Neoptera</taxon>
        <taxon>Endopterygota</taxon>
        <taxon>Coleoptera</taxon>
        <taxon>Polyphaga</taxon>
        <taxon>Cucujiformia</taxon>
        <taxon>Chrysomeloidea</taxon>
        <taxon>Chrysomelidae</taxon>
        <taxon>Galerucinae</taxon>
        <taxon>Alticini</taxon>
        <taxon>Psylliodes</taxon>
    </lineage>
</organism>
<dbReference type="GO" id="GO:0043565">
    <property type="term" value="F:sequence-specific DNA binding"/>
    <property type="evidence" value="ECO:0007669"/>
    <property type="project" value="UniProtKB-ARBA"/>
</dbReference>
<protein>
    <recommendedName>
        <fullName evidence="9">C2H2-type domain-containing protein</fullName>
    </recommendedName>
</protein>
<dbReference type="SUPFAM" id="SSF57667">
    <property type="entry name" value="beta-beta-alpha zinc fingers"/>
    <property type="match status" value="4"/>
</dbReference>
<evidence type="ECO:0000256" key="8">
    <source>
        <dbReference type="SAM" id="MobiDB-lite"/>
    </source>
</evidence>
<dbReference type="Proteomes" id="UP001153636">
    <property type="component" value="Chromosome 19"/>
</dbReference>
<dbReference type="SMART" id="SM00355">
    <property type="entry name" value="ZnF_C2H2"/>
    <property type="match status" value="6"/>
</dbReference>
<name>A0A9P0CSP8_9CUCU</name>
<feature type="domain" description="C2H2-type" evidence="9">
    <location>
        <begin position="272"/>
        <end position="300"/>
    </location>
</feature>
<dbReference type="Pfam" id="PF13912">
    <property type="entry name" value="zf-C2H2_6"/>
    <property type="match status" value="1"/>
</dbReference>
<dbReference type="PANTHER" id="PTHR16515:SF35">
    <property type="entry name" value="FEZ FAMILY ZINC FINGER PROTEIN 2"/>
    <property type="match status" value="1"/>
</dbReference>
<feature type="domain" description="C2H2-type" evidence="9">
    <location>
        <begin position="185"/>
        <end position="212"/>
    </location>
</feature>
<dbReference type="GO" id="GO:0005694">
    <property type="term" value="C:chromosome"/>
    <property type="evidence" value="ECO:0007669"/>
    <property type="project" value="UniProtKB-ARBA"/>
</dbReference>
<dbReference type="GO" id="GO:0005634">
    <property type="term" value="C:nucleus"/>
    <property type="evidence" value="ECO:0007669"/>
    <property type="project" value="UniProtKB-SubCell"/>
</dbReference>
<dbReference type="PANTHER" id="PTHR16515">
    <property type="entry name" value="PR DOMAIN ZINC FINGER PROTEIN"/>
    <property type="match status" value="1"/>
</dbReference>
<dbReference type="PROSITE" id="PS00028">
    <property type="entry name" value="ZINC_FINGER_C2H2_1"/>
    <property type="match status" value="6"/>
</dbReference>
<dbReference type="InterPro" id="IPR050331">
    <property type="entry name" value="Zinc_finger"/>
</dbReference>
<feature type="domain" description="C2H2-type" evidence="9">
    <location>
        <begin position="129"/>
        <end position="156"/>
    </location>
</feature>
<sequence length="561" mass="62794">MEQQEYIMSEDMNFQSFNDVIPAEGTIKREELKDEYDIFLFAHLDNITNNLDSGSNDLPFTPEMDMSQQMRDQVSEQPTIENESNNVDDKDSEELNISLLKDQGPDMNGNSTSHFVRYKLQNGKHVKMWVCGICQKVFTHQYTLMRHLPTHTDERKFQCITCGKAFRQMSTLSQHRAIHSTERPYICEICQKTFNRVSTLISHRKTHTGLKPHRCHLCTKAFHQKGNLRNHIFTHTNERPYKCDICGNGFNQMSNLMCHKLKAHQKTEKPKYVCHVCGKSFAKRVGLRQHEQYTHKMVNPLTPPPVASQLPEKMSYTNSIIVEPIKTEAMRLAVESNQTPFALLRPVTGIPVLVRVLPAGDKQMLVPASAEDLRKHSHISIMAKGEKATPYGKQTGSTVQIKIPVVATVIQQNDQAGQMSMSVVSPGPNGELDGDQIGLMGSKVNNFVYSSTLTHCSASTSSAAETSNNELNIEDMPISGDFTQSGLLHDVAIEFLDEHGRRVQENEFQNQLGVGMNNGIIYQTKDGDAVVTATVSTVPASLSSEDVNGTFTNNALSLPLL</sequence>
<evidence type="ECO:0000256" key="7">
    <source>
        <dbReference type="PROSITE-ProRule" id="PRU00042"/>
    </source>
</evidence>
<dbReference type="AlphaFoldDB" id="A0A9P0CSP8"/>
<feature type="domain" description="C2H2-type" evidence="9">
    <location>
        <begin position="157"/>
        <end position="184"/>
    </location>
</feature>
<evidence type="ECO:0000313" key="11">
    <source>
        <dbReference type="Proteomes" id="UP001153636"/>
    </source>
</evidence>
<dbReference type="PROSITE" id="PS50157">
    <property type="entry name" value="ZINC_FINGER_C2H2_2"/>
    <property type="match status" value="6"/>
</dbReference>
<evidence type="ECO:0000256" key="6">
    <source>
        <dbReference type="ARBA" id="ARBA00023242"/>
    </source>
</evidence>
<keyword evidence="3" id="KW-0677">Repeat</keyword>
<dbReference type="FunFam" id="3.30.160.60:FF:000176">
    <property type="entry name" value="zinc finger protein 70"/>
    <property type="match status" value="1"/>
</dbReference>
<keyword evidence="5" id="KW-0862">Zinc</keyword>
<evidence type="ECO:0000256" key="1">
    <source>
        <dbReference type="ARBA" id="ARBA00004123"/>
    </source>
</evidence>
<keyword evidence="2" id="KW-0479">Metal-binding</keyword>
<dbReference type="InterPro" id="IPR013087">
    <property type="entry name" value="Znf_C2H2_type"/>
</dbReference>
<feature type="region of interest" description="Disordered" evidence="8">
    <location>
        <begin position="60"/>
        <end position="91"/>
    </location>
</feature>
<dbReference type="GO" id="GO:0045893">
    <property type="term" value="P:positive regulation of DNA-templated transcription"/>
    <property type="evidence" value="ECO:0007669"/>
    <property type="project" value="UniProtKB-ARBA"/>
</dbReference>
<gene>
    <name evidence="10" type="ORF">PSYICH_LOCUS6214</name>
</gene>
<dbReference type="Pfam" id="PF00096">
    <property type="entry name" value="zf-C2H2"/>
    <property type="match status" value="4"/>
</dbReference>
<dbReference type="FunFam" id="3.30.160.60:FF:000446">
    <property type="entry name" value="Zinc finger protein"/>
    <property type="match status" value="1"/>
</dbReference>
<evidence type="ECO:0000313" key="10">
    <source>
        <dbReference type="EMBL" id="CAH1105315.1"/>
    </source>
</evidence>
<evidence type="ECO:0000256" key="2">
    <source>
        <dbReference type="ARBA" id="ARBA00022723"/>
    </source>
</evidence>
<feature type="domain" description="C2H2-type" evidence="9">
    <location>
        <begin position="241"/>
        <end position="270"/>
    </location>
</feature>
<dbReference type="GO" id="GO:0008270">
    <property type="term" value="F:zinc ion binding"/>
    <property type="evidence" value="ECO:0007669"/>
    <property type="project" value="UniProtKB-KW"/>
</dbReference>
<evidence type="ECO:0000259" key="9">
    <source>
        <dbReference type="PROSITE" id="PS50157"/>
    </source>
</evidence>
<keyword evidence="4 7" id="KW-0863">Zinc-finger</keyword>
<dbReference type="EMBL" id="OV651831">
    <property type="protein sequence ID" value="CAH1105315.1"/>
    <property type="molecule type" value="Genomic_DNA"/>
</dbReference>
<proteinExistence type="predicted"/>
<keyword evidence="11" id="KW-1185">Reference proteome</keyword>
<dbReference type="InterPro" id="IPR036236">
    <property type="entry name" value="Znf_C2H2_sf"/>
</dbReference>